<feature type="domain" description="Luciferase-like" evidence="2">
    <location>
        <begin position="3"/>
        <end position="276"/>
    </location>
</feature>
<comment type="similarity">
    <text evidence="1">To bacterial alkanal monooxygenase alpha and beta chains.</text>
</comment>
<dbReference type="Gene3D" id="3.20.20.30">
    <property type="entry name" value="Luciferase-like domain"/>
    <property type="match status" value="1"/>
</dbReference>
<evidence type="ECO:0000313" key="6">
    <source>
        <dbReference type="Proteomes" id="UP001056588"/>
    </source>
</evidence>
<dbReference type="OrthoDB" id="9780518at2"/>
<dbReference type="InterPro" id="IPR011251">
    <property type="entry name" value="Luciferase-like_dom"/>
</dbReference>
<dbReference type="PANTHER" id="PTHR30137">
    <property type="entry name" value="LUCIFERASE-LIKE MONOOXYGENASE"/>
    <property type="match status" value="1"/>
</dbReference>
<dbReference type="Proteomes" id="UP000223828">
    <property type="component" value="Unassembled WGS sequence"/>
</dbReference>
<protein>
    <submittedName>
        <fullName evidence="3">LLM class flavin-dependent oxidoreductase</fullName>
    </submittedName>
</protein>
<dbReference type="InterPro" id="IPR036661">
    <property type="entry name" value="Luciferase-like_sf"/>
</dbReference>
<reference evidence="4" key="4">
    <citation type="submission" date="2022-03" db="EMBL/GenBank/DDBJ databases">
        <title>Complete Genome Sequence of Staphylococcus edaphicus strain CCM 8731.</title>
        <authorList>
            <person name="Rimmer C.O."/>
            <person name="Thomas J.C."/>
        </authorList>
    </citation>
    <scope>NUCLEOTIDE SEQUENCE</scope>
    <source>
        <strain evidence="4">CCM 8731</strain>
    </source>
</reference>
<dbReference type="EMBL" id="MRZN01000006">
    <property type="protein sequence ID" value="PHK50008.1"/>
    <property type="molecule type" value="Genomic_DNA"/>
</dbReference>
<reference evidence="3" key="1">
    <citation type="journal article" date="2017" name="Appl. Environ. Microbiol.">
        <title>Staphylococcus edaphicus sp. nov., isolated in Antarctica, harbours mecC gene and genomic islands with suspected role in adaptation to extreme environment.</title>
        <authorList>
            <person name="Pantucek R."/>
            <person name="Sedlacek I."/>
            <person name="Indrakova A."/>
            <person name="Vrbovska V."/>
            <person name="Maslanova I."/>
            <person name="Kovarovic V."/>
            <person name="Svec P."/>
            <person name="Kralova S."/>
            <person name="Kristofova L."/>
            <person name="Keklakova J."/>
            <person name="Petras P."/>
            <person name="Doskar J."/>
        </authorList>
    </citation>
    <scope>NUCLEOTIDE SEQUENCE</scope>
    <source>
        <strain evidence="3">CCM 8730</strain>
    </source>
</reference>
<evidence type="ECO:0000313" key="3">
    <source>
        <dbReference type="EMBL" id="PHK50008.1"/>
    </source>
</evidence>
<dbReference type="InterPro" id="IPR019949">
    <property type="entry name" value="CmoO-like"/>
</dbReference>
<dbReference type="AlphaFoldDB" id="A0A2C6WGT4"/>
<dbReference type="PANTHER" id="PTHR30137:SF6">
    <property type="entry name" value="LUCIFERASE-LIKE MONOOXYGENASE"/>
    <property type="match status" value="1"/>
</dbReference>
<dbReference type="EMBL" id="CP093217">
    <property type="protein sequence ID" value="UQW81732.1"/>
    <property type="molecule type" value="Genomic_DNA"/>
</dbReference>
<proteinExistence type="predicted"/>
<reference evidence="3" key="3">
    <citation type="submission" date="2017-10" db="EMBL/GenBank/DDBJ databases">
        <authorList>
            <person name="Vrbovska V."/>
            <person name="Kovarovic V."/>
            <person name="Indrakova A."/>
        </authorList>
    </citation>
    <scope>NUCLEOTIDE SEQUENCE</scope>
    <source>
        <strain evidence="3">CCM 8730</strain>
    </source>
</reference>
<keyword evidence="6" id="KW-1185">Reference proteome</keyword>
<dbReference type="NCBIfam" id="TIGR03558">
    <property type="entry name" value="oxido_grp_1"/>
    <property type="match status" value="1"/>
</dbReference>
<dbReference type="SUPFAM" id="SSF51679">
    <property type="entry name" value="Bacterial luciferase-like"/>
    <property type="match status" value="1"/>
</dbReference>
<dbReference type="GO" id="GO:0016705">
    <property type="term" value="F:oxidoreductase activity, acting on paired donors, with incorporation or reduction of molecular oxygen"/>
    <property type="evidence" value="ECO:0007669"/>
    <property type="project" value="InterPro"/>
</dbReference>
<dbReference type="InterPro" id="IPR050766">
    <property type="entry name" value="Bact_Lucif_Oxidored"/>
</dbReference>
<gene>
    <name evidence="3" type="ORF">BTJ66_05740</name>
    <name evidence="4" type="ORF">MNY58_01055</name>
</gene>
<sequence>MVQFSILDYAVIDEGKTAQEALHDTIYLAQLADKLGYKRFWITEHHNVPAFACASPELLMMQLLGKTEHIRLGSGGVMLPHYSPYKVAENFRMLESLYPGRVDLGIGNNAGTPSVKQALNETKSHFLDYAQSITDVKHYLTEDVHAQRLNQVLAQPSVTSVPEMWLLSTSVSSAQMAARQGMGYTSGTFLLPNQTAIQRSAACVQTYREAFEPSLLNMQPKVMITVFTVVADSEVQAESLAHALSVWLLGKAQFAEFERLPSVETARNYQLSEKDKKMITQSRSRMVIGTKENAKIQLDKMIKSFEADEVMIVPLIPGIENRSRAIELIAQMNI</sequence>
<organism evidence="3 5">
    <name type="scientific">Staphylococcus edaphicus</name>
    <dbReference type="NCBI Taxonomy" id="1955013"/>
    <lineage>
        <taxon>Bacteria</taxon>
        <taxon>Bacillati</taxon>
        <taxon>Bacillota</taxon>
        <taxon>Bacilli</taxon>
        <taxon>Bacillales</taxon>
        <taxon>Staphylococcaceae</taxon>
        <taxon>Staphylococcus</taxon>
    </lineage>
</organism>
<reference evidence="5" key="2">
    <citation type="submission" date="2017-10" db="EMBL/GenBank/DDBJ databases">
        <title>Staphylococcus edaphicus sp. nov., isolated in Antarctica, harbouring mecC gene and genomic islands essential in adaptation to extreme environment.</title>
        <authorList>
            <person name="Pantucek R."/>
            <person name="Sedlacek I."/>
            <person name="Indrakova A."/>
            <person name="Vrbovska V."/>
            <person name="Maslanova I."/>
            <person name="Kovarovic V."/>
            <person name="Svec P."/>
            <person name="Kralova S."/>
            <person name="Kristofova L."/>
            <person name="Keklakova J."/>
            <person name="Petras P."/>
            <person name="Doskar J."/>
        </authorList>
    </citation>
    <scope>NUCLEOTIDE SEQUENCE [LARGE SCALE GENOMIC DNA]</scope>
    <source>
        <strain evidence="5">CCM 5085</strain>
    </source>
</reference>
<dbReference type="RefSeq" id="WP_099090017.1">
    <property type="nucleotide sequence ID" value="NZ_CP093217.1"/>
</dbReference>
<evidence type="ECO:0000259" key="2">
    <source>
        <dbReference type="Pfam" id="PF00296"/>
    </source>
</evidence>
<dbReference type="Pfam" id="PF00296">
    <property type="entry name" value="Bac_luciferase"/>
    <property type="match status" value="1"/>
</dbReference>
<evidence type="ECO:0000313" key="5">
    <source>
        <dbReference type="Proteomes" id="UP000223828"/>
    </source>
</evidence>
<dbReference type="Proteomes" id="UP001056588">
    <property type="component" value="Chromosome"/>
</dbReference>
<name>A0A2C6WGT4_9STAP</name>
<dbReference type="GO" id="GO:0005829">
    <property type="term" value="C:cytosol"/>
    <property type="evidence" value="ECO:0007669"/>
    <property type="project" value="TreeGrafter"/>
</dbReference>
<evidence type="ECO:0000256" key="1">
    <source>
        <dbReference type="ARBA" id="ARBA00007789"/>
    </source>
</evidence>
<evidence type="ECO:0000313" key="4">
    <source>
        <dbReference type="EMBL" id="UQW81732.1"/>
    </source>
</evidence>
<accession>A0A2C6WGT4</accession>